<dbReference type="Proteomes" id="UP000565572">
    <property type="component" value="Unassembled WGS sequence"/>
</dbReference>
<keyword evidence="1" id="KW-1133">Transmembrane helix</keyword>
<evidence type="ECO:0000313" key="3">
    <source>
        <dbReference type="Proteomes" id="UP000565572"/>
    </source>
</evidence>
<evidence type="ECO:0000256" key="1">
    <source>
        <dbReference type="SAM" id="Phobius"/>
    </source>
</evidence>
<proteinExistence type="predicted"/>
<dbReference type="AlphaFoldDB" id="A0A7W5P7Q4"/>
<keyword evidence="1" id="KW-0472">Membrane</keyword>
<name>A0A7W5P7Q4_9ACTN</name>
<sequence length="99" mass="10130">MTHLGLVDLVTLVLVASSVIGALVGRRGLLGALLSGAGTAVGCWLVCLGLVAWAPGVVADAASSSALLHLVPVPRPALEQARALGDWVAFQVTSRTWDF</sequence>
<comment type="caution">
    <text evidence="2">The sequence shown here is derived from an EMBL/GenBank/DDBJ whole genome shotgun (WGS) entry which is preliminary data.</text>
</comment>
<feature type="transmembrane region" description="Helical" evidence="1">
    <location>
        <begin position="32"/>
        <end position="54"/>
    </location>
</feature>
<keyword evidence="1" id="KW-0812">Transmembrane</keyword>
<dbReference type="EMBL" id="JACHZG010000001">
    <property type="protein sequence ID" value="MBB3327800.1"/>
    <property type="molecule type" value="Genomic_DNA"/>
</dbReference>
<reference evidence="2 3" key="1">
    <citation type="submission" date="2020-08" db="EMBL/GenBank/DDBJ databases">
        <title>Sequencing the genomes of 1000 actinobacteria strains.</title>
        <authorList>
            <person name="Klenk H.-P."/>
        </authorList>
    </citation>
    <scope>NUCLEOTIDE SEQUENCE [LARGE SCALE GENOMIC DNA]</scope>
    <source>
        <strain evidence="2 3">DSM 11053</strain>
    </source>
</reference>
<gene>
    <name evidence="2" type="ORF">FHX39_002744</name>
</gene>
<evidence type="ECO:0000313" key="2">
    <source>
        <dbReference type="EMBL" id="MBB3327800.1"/>
    </source>
</evidence>
<organism evidence="2 3">
    <name type="scientific">Microlunatus antarcticus</name>
    <dbReference type="NCBI Taxonomy" id="53388"/>
    <lineage>
        <taxon>Bacteria</taxon>
        <taxon>Bacillati</taxon>
        <taxon>Actinomycetota</taxon>
        <taxon>Actinomycetes</taxon>
        <taxon>Propionibacteriales</taxon>
        <taxon>Propionibacteriaceae</taxon>
        <taxon>Microlunatus</taxon>
    </lineage>
</organism>
<dbReference type="RefSeq" id="WP_183339256.1">
    <property type="nucleotide sequence ID" value="NZ_JACHZG010000001.1"/>
</dbReference>
<feature type="transmembrane region" description="Helical" evidence="1">
    <location>
        <begin position="6"/>
        <end position="25"/>
    </location>
</feature>
<keyword evidence="3" id="KW-1185">Reference proteome</keyword>
<accession>A0A7W5P7Q4</accession>
<protein>
    <submittedName>
        <fullName evidence="2">Uncharacterized protein</fullName>
    </submittedName>
</protein>